<accession>A0A4R5Q6V5</accession>
<keyword evidence="2" id="KW-0472">Membrane</keyword>
<dbReference type="GO" id="GO:0071732">
    <property type="term" value="P:cellular response to nitric oxide"/>
    <property type="evidence" value="ECO:0007669"/>
    <property type="project" value="UniProtKB-ARBA"/>
</dbReference>
<keyword evidence="2" id="KW-0812">Transmembrane</keyword>
<evidence type="ECO:0000256" key="1">
    <source>
        <dbReference type="ARBA" id="ARBA00051114"/>
    </source>
</evidence>
<dbReference type="Pfam" id="PF12860">
    <property type="entry name" value="PAS_7"/>
    <property type="match status" value="1"/>
</dbReference>
<dbReference type="Gene3D" id="3.30.450.20">
    <property type="entry name" value="PAS domain"/>
    <property type="match status" value="1"/>
</dbReference>
<feature type="domain" description="GGDEF" evidence="4">
    <location>
        <begin position="393"/>
        <end position="526"/>
    </location>
</feature>
<keyword evidence="2" id="KW-1133">Transmembrane helix</keyword>
<dbReference type="OrthoDB" id="9793210at2"/>
<feature type="domain" description="EAL" evidence="3">
    <location>
        <begin position="535"/>
        <end position="785"/>
    </location>
</feature>
<dbReference type="AlphaFoldDB" id="A0A4R5Q6V5"/>
<dbReference type="InterPro" id="IPR001633">
    <property type="entry name" value="EAL_dom"/>
</dbReference>
<dbReference type="PANTHER" id="PTHR44757">
    <property type="entry name" value="DIGUANYLATE CYCLASE DGCP"/>
    <property type="match status" value="1"/>
</dbReference>
<protein>
    <submittedName>
        <fullName evidence="5">EAL domain-containing protein</fullName>
    </submittedName>
</protein>
<dbReference type="CDD" id="cd01949">
    <property type="entry name" value="GGDEF"/>
    <property type="match status" value="1"/>
</dbReference>
<feature type="transmembrane region" description="Helical" evidence="2">
    <location>
        <begin position="197"/>
        <end position="219"/>
    </location>
</feature>
<dbReference type="Pfam" id="PF00563">
    <property type="entry name" value="EAL"/>
    <property type="match status" value="1"/>
</dbReference>
<dbReference type="InterPro" id="IPR000160">
    <property type="entry name" value="GGDEF_dom"/>
</dbReference>
<dbReference type="GO" id="GO:0071111">
    <property type="term" value="F:cyclic-guanylate-specific phosphodiesterase activity"/>
    <property type="evidence" value="ECO:0007669"/>
    <property type="project" value="UniProtKB-EC"/>
</dbReference>
<dbReference type="SMART" id="SM00267">
    <property type="entry name" value="GGDEF"/>
    <property type="match status" value="1"/>
</dbReference>
<evidence type="ECO:0000259" key="4">
    <source>
        <dbReference type="PROSITE" id="PS50887"/>
    </source>
</evidence>
<dbReference type="Gene3D" id="3.20.20.450">
    <property type="entry name" value="EAL domain"/>
    <property type="match status" value="1"/>
</dbReference>
<dbReference type="SUPFAM" id="SSF55073">
    <property type="entry name" value="Nucleotide cyclase"/>
    <property type="match status" value="1"/>
</dbReference>
<sequence>MCADRPSPAGDVTALARRAPWVRGGRLDRVVWPLLAAIGLLLVLAAVYTSHLIVERQDALQRVSRYNIAWLASQAVSELARLKERVAGHAMADGTVDREEVQLRLDILANRVGLLQGSGVADLAKSRPELGDVVASLDAVIEAAGPLVANLAGKSHRELLDLLSPLEPRLARLAAAANIQGGDRVAEDQRQLSRLHWIFSGILVALAACGLVLLALLLLHNRLLRRTHGELHTQNARFDAALNNMSQALCMVDAERRLIVCNRRYVELFTLPPSLAAPRTPVSDILHALAAKGHGVGELAHAIHEAQETLIRNNLPGAFVRERSDGGLSVSVSHRPMPDGGWVATYEDITERRRAEAQIAYMAHHDALSGLPNRILFRDRLEQELRRLESQGGWLAVLCLDLDNFKNVNDTLGHPAGDLLLQVVAQRLRGCVRDGEMVARLSGDEFAVLQPTPDQPLAAQALAERLVRALSAPYEIDGHRVVISASVGAALAPADGHDADDLLKKADVALYRAKADGRSCSRFFAPEMEAQLQARLAMEADLRDVLEKRQLELFYQPLFDLQEGRIRGFEALLRWRHPERGLVPPDQFIPVAETTGLIVPIGEWVLQQACADAAGWPSDLKVAVNLSPLQFTSPQLSTAVSNALVTTGLAANRLELEVTESVLLQDSGVVLALLHELRGMGLQIALDDFGTGYSSLSYLRSFPFDKLKIDQSFVRGLTGGAGGVAIVDAIVALASSLGMTTTAEGVETIEQLDQIRRAGCTMAQGYYLGRPRPAANVLADLKSTRCPILA</sequence>
<dbReference type="SUPFAM" id="SSF55785">
    <property type="entry name" value="PYP-like sensor domain (PAS domain)"/>
    <property type="match status" value="1"/>
</dbReference>
<dbReference type="EMBL" id="SMSJ01000135">
    <property type="protein sequence ID" value="TDH58283.1"/>
    <property type="molecule type" value="Genomic_DNA"/>
</dbReference>
<comment type="caution">
    <text evidence="5">The sequence shown here is derived from an EMBL/GenBank/DDBJ whole genome shotgun (WGS) entry which is preliminary data.</text>
</comment>
<dbReference type="FunFam" id="3.30.70.270:FF:000001">
    <property type="entry name" value="Diguanylate cyclase domain protein"/>
    <property type="match status" value="1"/>
</dbReference>
<reference evidence="5 6" key="1">
    <citation type="journal article" date="2016" name="J. Microbiol.">
        <title>Dankookia rubra gen. nov., sp. nov., an alphaproteobacterium isolated from sediment of a shallow stream.</title>
        <authorList>
            <person name="Kim W.H."/>
            <person name="Kim D.H."/>
            <person name="Kang K."/>
            <person name="Ahn T.Y."/>
        </authorList>
    </citation>
    <scope>NUCLEOTIDE SEQUENCE [LARGE SCALE GENOMIC DNA]</scope>
    <source>
        <strain evidence="5 6">JCM30602</strain>
    </source>
</reference>
<dbReference type="PANTHER" id="PTHR44757:SF2">
    <property type="entry name" value="BIOFILM ARCHITECTURE MAINTENANCE PROTEIN MBAA"/>
    <property type="match status" value="1"/>
</dbReference>
<dbReference type="SUPFAM" id="SSF141868">
    <property type="entry name" value="EAL domain-like"/>
    <property type="match status" value="1"/>
</dbReference>
<proteinExistence type="predicted"/>
<dbReference type="NCBIfam" id="TIGR00254">
    <property type="entry name" value="GGDEF"/>
    <property type="match status" value="1"/>
</dbReference>
<dbReference type="CDD" id="cd01948">
    <property type="entry name" value="EAL"/>
    <property type="match status" value="1"/>
</dbReference>
<dbReference type="Proteomes" id="UP000295096">
    <property type="component" value="Unassembled WGS sequence"/>
</dbReference>
<keyword evidence="6" id="KW-1185">Reference proteome</keyword>
<dbReference type="PROSITE" id="PS50883">
    <property type="entry name" value="EAL"/>
    <property type="match status" value="1"/>
</dbReference>
<dbReference type="PROSITE" id="PS50887">
    <property type="entry name" value="GGDEF"/>
    <property type="match status" value="1"/>
</dbReference>
<organism evidence="5 6">
    <name type="scientific">Dankookia rubra</name>
    <dbReference type="NCBI Taxonomy" id="1442381"/>
    <lineage>
        <taxon>Bacteria</taxon>
        <taxon>Pseudomonadati</taxon>
        <taxon>Pseudomonadota</taxon>
        <taxon>Alphaproteobacteria</taxon>
        <taxon>Acetobacterales</taxon>
        <taxon>Roseomonadaceae</taxon>
        <taxon>Dankookia</taxon>
    </lineage>
</organism>
<evidence type="ECO:0000256" key="2">
    <source>
        <dbReference type="SAM" id="Phobius"/>
    </source>
</evidence>
<evidence type="ECO:0000313" key="5">
    <source>
        <dbReference type="EMBL" id="TDH58283.1"/>
    </source>
</evidence>
<dbReference type="InterPro" id="IPR035965">
    <property type="entry name" value="PAS-like_dom_sf"/>
</dbReference>
<dbReference type="InterPro" id="IPR035919">
    <property type="entry name" value="EAL_sf"/>
</dbReference>
<evidence type="ECO:0000259" key="3">
    <source>
        <dbReference type="PROSITE" id="PS50883"/>
    </source>
</evidence>
<evidence type="ECO:0000313" key="6">
    <source>
        <dbReference type="Proteomes" id="UP000295096"/>
    </source>
</evidence>
<feature type="transmembrane region" description="Helical" evidence="2">
    <location>
        <begin position="30"/>
        <end position="54"/>
    </location>
</feature>
<dbReference type="Pfam" id="PF00990">
    <property type="entry name" value="GGDEF"/>
    <property type="match status" value="1"/>
</dbReference>
<gene>
    <name evidence="5" type="ORF">E2C06_33400</name>
</gene>
<dbReference type="InterPro" id="IPR052155">
    <property type="entry name" value="Biofilm_reg_signaling"/>
</dbReference>
<dbReference type="Gene3D" id="3.30.70.270">
    <property type="match status" value="1"/>
</dbReference>
<dbReference type="FunFam" id="3.20.20.450:FF:000001">
    <property type="entry name" value="Cyclic di-GMP phosphodiesterase yahA"/>
    <property type="match status" value="1"/>
</dbReference>
<dbReference type="SMART" id="SM00052">
    <property type="entry name" value="EAL"/>
    <property type="match status" value="1"/>
</dbReference>
<name>A0A4R5Q6V5_9PROT</name>
<comment type="catalytic activity">
    <reaction evidence="1">
        <text>3',3'-c-di-GMP + H2O = 5'-phosphoguanylyl(3'-&gt;5')guanosine + H(+)</text>
        <dbReference type="Rhea" id="RHEA:24902"/>
        <dbReference type="ChEBI" id="CHEBI:15377"/>
        <dbReference type="ChEBI" id="CHEBI:15378"/>
        <dbReference type="ChEBI" id="CHEBI:58754"/>
        <dbReference type="ChEBI" id="CHEBI:58805"/>
        <dbReference type="EC" id="3.1.4.52"/>
    </reaction>
    <physiologicalReaction direction="left-to-right" evidence="1">
        <dbReference type="Rhea" id="RHEA:24903"/>
    </physiologicalReaction>
</comment>
<dbReference type="InterPro" id="IPR029787">
    <property type="entry name" value="Nucleotide_cyclase"/>
</dbReference>
<dbReference type="InterPro" id="IPR043128">
    <property type="entry name" value="Rev_trsase/Diguanyl_cyclase"/>
</dbReference>